<accession>A0A3D9HN72</accession>
<dbReference type="InterPro" id="IPR008145">
    <property type="entry name" value="GK/Ca_channel_bsu"/>
</dbReference>
<proteinExistence type="predicted"/>
<dbReference type="PANTHER" id="PTHR23117:SF8">
    <property type="entry name" value="RIBOSE 1,5-BISPHOSPHATE PHOSPHOKINASE PHNN"/>
    <property type="match status" value="1"/>
</dbReference>
<gene>
    <name evidence="8" type="ORF">DFP90_104230</name>
</gene>
<dbReference type="AlphaFoldDB" id="A0A3D9HN72"/>
<dbReference type="SUPFAM" id="SSF52540">
    <property type="entry name" value="P-loop containing nucleoside triphosphate hydrolases"/>
    <property type="match status" value="1"/>
</dbReference>
<comment type="caution">
    <text evidence="8">The sequence shown here is derived from an EMBL/GenBank/DDBJ whole genome shotgun (WGS) entry which is preliminary data.</text>
</comment>
<dbReference type="GO" id="GO:0005524">
    <property type="term" value="F:ATP binding"/>
    <property type="evidence" value="ECO:0007669"/>
    <property type="project" value="UniProtKB-KW"/>
</dbReference>
<sequence>MTQQQEGTLVLVVGPSGSGKDSLIRAVRERLAGDSRFHFAKRVITRAEHDGIEDHIHTTMDGFQLSEEGNAFLLHWHAHGHAYGIPGHIRHVLEMGQHVIVNVSRGVIEQAMAQYGHVRVIAVQASLETAFKRLKERGRESEEEIAQRLKRYDFPIPAIANVFQVDNDGSFDDAVTCFTEFLFELA</sequence>
<evidence type="ECO:0000256" key="5">
    <source>
        <dbReference type="ARBA" id="ARBA00022741"/>
    </source>
</evidence>
<comment type="catalytic activity">
    <reaction evidence="1">
        <text>alpha-D-ribose 1,5-bisphosphate + ATP = 5-phospho-alpha-D-ribose 1-diphosphate + ADP</text>
        <dbReference type="Rhea" id="RHEA:20109"/>
        <dbReference type="ChEBI" id="CHEBI:30616"/>
        <dbReference type="ChEBI" id="CHEBI:58017"/>
        <dbReference type="ChEBI" id="CHEBI:68688"/>
        <dbReference type="ChEBI" id="CHEBI:456216"/>
        <dbReference type="EC" id="2.7.4.23"/>
    </reaction>
</comment>
<keyword evidence="9" id="KW-1185">Reference proteome</keyword>
<dbReference type="GO" id="GO:0005829">
    <property type="term" value="C:cytosol"/>
    <property type="evidence" value="ECO:0007669"/>
    <property type="project" value="TreeGrafter"/>
</dbReference>
<dbReference type="InterPro" id="IPR012699">
    <property type="entry name" value="PhnN"/>
</dbReference>
<evidence type="ECO:0000259" key="7">
    <source>
        <dbReference type="PROSITE" id="PS50052"/>
    </source>
</evidence>
<dbReference type="Gene3D" id="3.40.50.300">
    <property type="entry name" value="P-loop containing nucleotide triphosphate hydrolases"/>
    <property type="match status" value="1"/>
</dbReference>
<keyword evidence="6" id="KW-0067">ATP-binding</keyword>
<evidence type="ECO:0000256" key="3">
    <source>
        <dbReference type="ARBA" id="ARBA00012892"/>
    </source>
</evidence>
<dbReference type="GO" id="GO:0006015">
    <property type="term" value="P:5-phosphoribose 1-diphosphate biosynthetic process"/>
    <property type="evidence" value="ECO:0007669"/>
    <property type="project" value="UniProtKB-UniPathway"/>
</dbReference>
<feature type="domain" description="Guanylate kinase-like" evidence="7">
    <location>
        <begin position="7"/>
        <end position="183"/>
    </location>
</feature>
<protein>
    <recommendedName>
        <fullName evidence="3">ribose 1,5-bisphosphate phosphokinase</fullName>
        <ecNumber evidence="3">2.7.4.23</ecNumber>
    </recommendedName>
</protein>
<dbReference type="EMBL" id="QRDW01000004">
    <property type="protein sequence ID" value="RED50957.1"/>
    <property type="molecule type" value="Genomic_DNA"/>
</dbReference>
<dbReference type="OrthoDB" id="341217at2"/>
<dbReference type="PROSITE" id="PS50052">
    <property type="entry name" value="GUANYLATE_KINASE_2"/>
    <property type="match status" value="1"/>
</dbReference>
<dbReference type="InterPro" id="IPR008144">
    <property type="entry name" value="Guanylate_kin-like_dom"/>
</dbReference>
<keyword evidence="5" id="KW-0547">Nucleotide-binding</keyword>
<dbReference type="InterPro" id="IPR027417">
    <property type="entry name" value="P-loop_NTPase"/>
</dbReference>
<keyword evidence="8" id="KW-0418">Kinase</keyword>
<dbReference type="RefSeq" id="WP_115936742.1">
    <property type="nucleotide sequence ID" value="NZ_QRDW01000004.1"/>
</dbReference>
<keyword evidence="4" id="KW-0808">Transferase</keyword>
<name>A0A3D9HN72_9PROT</name>
<dbReference type="PANTHER" id="PTHR23117">
    <property type="entry name" value="GUANYLATE KINASE-RELATED"/>
    <property type="match status" value="1"/>
</dbReference>
<organism evidence="8 9">
    <name type="scientific">Aestuariispira insulae</name>
    <dbReference type="NCBI Taxonomy" id="1461337"/>
    <lineage>
        <taxon>Bacteria</taxon>
        <taxon>Pseudomonadati</taxon>
        <taxon>Pseudomonadota</taxon>
        <taxon>Alphaproteobacteria</taxon>
        <taxon>Rhodospirillales</taxon>
        <taxon>Kiloniellaceae</taxon>
        <taxon>Aestuariispira</taxon>
    </lineage>
</organism>
<comment type="pathway">
    <text evidence="2">Metabolic intermediate biosynthesis; 5-phospho-alpha-D-ribose 1-diphosphate biosynthesis; 5-phospho-alpha-D-ribose 1-diphosphate from D-ribose 5-phosphate (route II): step 3/3.</text>
</comment>
<evidence type="ECO:0000256" key="4">
    <source>
        <dbReference type="ARBA" id="ARBA00022679"/>
    </source>
</evidence>
<reference evidence="8 9" key="1">
    <citation type="submission" date="2018-07" db="EMBL/GenBank/DDBJ databases">
        <title>Genomic Encyclopedia of Type Strains, Phase III (KMG-III): the genomes of soil and plant-associated and newly described type strains.</title>
        <authorList>
            <person name="Whitman W."/>
        </authorList>
    </citation>
    <scope>NUCLEOTIDE SEQUENCE [LARGE SCALE GENOMIC DNA]</scope>
    <source>
        <strain evidence="8 9">CECT 8488</strain>
    </source>
</reference>
<dbReference type="UniPathway" id="UPA00087">
    <property type="reaction ID" value="UER00175"/>
</dbReference>
<evidence type="ECO:0000313" key="8">
    <source>
        <dbReference type="EMBL" id="RED50957.1"/>
    </source>
</evidence>
<evidence type="ECO:0000313" key="9">
    <source>
        <dbReference type="Proteomes" id="UP000256845"/>
    </source>
</evidence>
<dbReference type="SMART" id="SM00072">
    <property type="entry name" value="GuKc"/>
    <property type="match status" value="1"/>
</dbReference>
<dbReference type="Pfam" id="PF00625">
    <property type="entry name" value="Guanylate_kin"/>
    <property type="match status" value="1"/>
</dbReference>
<dbReference type="GO" id="GO:0033863">
    <property type="term" value="F:ribose 1,5-bisphosphate phosphokinase activity"/>
    <property type="evidence" value="ECO:0007669"/>
    <property type="project" value="UniProtKB-EC"/>
</dbReference>
<dbReference type="EC" id="2.7.4.23" evidence="3"/>
<dbReference type="NCBIfam" id="TIGR02322">
    <property type="entry name" value="phosphon_PhnN"/>
    <property type="match status" value="1"/>
</dbReference>
<evidence type="ECO:0000256" key="6">
    <source>
        <dbReference type="ARBA" id="ARBA00022840"/>
    </source>
</evidence>
<evidence type="ECO:0000256" key="2">
    <source>
        <dbReference type="ARBA" id="ARBA00005069"/>
    </source>
</evidence>
<evidence type="ECO:0000256" key="1">
    <source>
        <dbReference type="ARBA" id="ARBA00000373"/>
    </source>
</evidence>
<dbReference type="Proteomes" id="UP000256845">
    <property type="component" value="Unassembled WGS sequence"/>
</dbReference>